<evidence type="ECO:0000313" key="2">
    <source>
        <dbReference type="EMBL" id="ABA96486.1"/>
    </source>
</evidence>
<organism evidence="2">
    <name type="scientific">Oryza sativa subsp. japonica</name>
    <name type="common">Rice</name>
    <dbReference type="NCBI Taxonomy" id="39947"/>
    <lineage>
        <taxon>Eukaryota</taxon>
        <taxon>Viridiplantae</taxon>
        <taxon>Streptophyta</taxon>
        <taxon>Embryophyta</taxon>
        <taxon>Tracheophyta</taxon>
        <taxon>Spermatophyta</taxon>
        <taxon>Magnoliopsida</taxon>
        <taxon>Liliopsida</taxon>
        <taxon>Poales</taxon>
        <taxon>Poaceae</taxon>
        <taxon>BOP clade</taxon>
        <taxon>Oryzoideae</taxon>
        <taxon>Oryzeae</taxon>
        <taxon>Oryzinae</taxon>
        <taxon>Oryza</taxon>
        <taxon>Oryza sativa</taxon>
    </lineage>
</organism>
<reference evidence="2" key="3">
    <citation type="submission" date="2006-01" db="EMBL/GenBank/DDBJ databases">
        <authorList>
            <person name="Buell R."/>
        </authorList>
    </citation>
    <scope>NUCLEOTIDE SEQUENCE</scope>
</reference>
<sequence>MGSHGRKANSHNNEVARTIRSTVNSWSGDAP</sequence>
<gene>
    <name evidence="2" type="ordered locus">LOC_Os12g05909</name>
</gene>
<dbReference type="AlphaFoldDB" id="Q2QXI7"/>
<reference evidence="2" key="2">
    <citation type="submission" date="2005-04" db="EMBL/GenBank/DDBJ databases">
        <authorList>
            <person name="Buell C.R."/>
            <person name="Wing R.A."/>
            <person name="McCombie W.A."/>
            <person name="Ouyang S."/>
        </authorList>
    </citation>
    <scope>NUCLEOTIDE SEQUENCE</scope>
</reference>
<name>Q2QXI7_ORYSJ</name>
<protein>
    <submittedName>
        <fullName evidence="2">Uncharacterized protein</fullName>
    </submittedName>
</protein>
<feature type="compositionally biased region" description="Polar residues" evidence="1">
    <location>
        <begin position="10"/>
        <end position="31"/>
    </location>
</feature>
<evidence type="ECO:0000256" key="1">
    <source>
        <dbReference type="SAM" id="MobiDB-lite"/>
    </source>
</evidence>
<reference evidence="2" key="1">
    <citation type="journal article" date="2005" name="BMC Biol.">
        <title>The sequence of rice chromosomes 11 and 12, rich in disease resistance genes and recent gene duplications.</title>
        <authorList>
            <consortium name="The rice chromosomes 11 and 12 sequencing consortia"/>
        </authorList>
    </citation>
    <scope>NUCLEOTIDE SEQUENCE [LARGE SCALE GENOMIC DNA]</scope>
</reference>
<feature type="region of interest" description="Disordered" evidence="1">
    <location>
        <begin position="1"/>
        <end position="31"/>
    </location>
</feature>
<dbReference type="EMBL" id="DP000011">
    <property type="protein sequence ID" value="ABA96486.1"/>
    <property type="molecule type" value="Genomic_DNA"/>
</dbReference>
<proteinExistence type="predicted"/>
<accession>Q2QXI7</accession>